<dbReference type="GO" id="GO:0005739">
    <property type="term" value="C:mitochondrion"/>
    <property type="evidence" value="ECO:0007669"/>
    <property type="project" value="TreeGrafter"/>
</dbReference>
<sequence>MMPQRVAVVENARLGGACINMRQRGLCAQEAYVPGCQPASRCIFFISALSTLVPAAASVLVSSSIGTSSKSGEMAMSTTSTHSNSPGQTCIACAIHNLVKENVEWITGIASTSSHGHVEVEGRGWPRDPSQARACGCWRPTSDPRRATQKALHRLGRILRVGFHSLGAETTIFCRQDGVLRTFDDMKPKPTTAMKLVCHGKDKRVVGLHLIGMSADEMLQGFGVAIKMGATKADFDNCAAIHPTAAEALVALSP</sequence>
<comment type="cofactor">
    <cofactor evidence="1">
        <name>FAD</name>
        <dbReference type="ChEBI" id="CHEBI:57692"/>
    </cofactor>
</comment>
<dbReference type="GO" id="GO:0006749">
    <property type="term" value="P:glutathione metabolic process"/>
    <property type="evidence" value="ECO:0007669"/>
    <property type="project" value="TreeGrafter"/>
</dbReference>
<evidence type="ECO:0000313" key="8">
    <source>
        <dbReference type="Proteomes" id="UP001146120"/>
    </source>
</evidence>
<reference evidence="7" key="1">
    <citation type="submission" date="2022-11" db="EMBL/GenBank/DDBJ databases">
        <authorList>
            <person name="Morgan W.R."/>
            <person name="Tartar A."/>
        </authorList>
    </citation>
    <scope>NUCLEOTIDE SEQUENCE</scope>
    <source>
        <strain evidence="7">ARSEF 373</strain>
    </source>
</reference>
<organism evidence="7 8">
    <name type="scientific">Lagenidium giganteum</name>
    <dbReference type="NCBI Taxonomy" id="4803"/>
    <lineage>
        <taxon>Eukaryota</taxon>
        <taxon>Sar</taxon>
        <taxon>Stramenopiles</taxon>
        <taxon>Oomycota</taxon>
        <taxon>Peronosporomycetes</taxon>
        <taxon>Pythiales</taxon>
        <taxon>Pythiaceae</taxon>
    </lineage>
</organism>
<name>A0AAV2ZQW8_9STRA</name>
<evidence type="ECO:0000313" key="7">
    <source>
        <dbReference type="EMBL" id="DBA05090.1"/>
    </source>
</evidence>
<dbReference type="GO" id="GO:0045454">
    <property type="term" value="P:cell redox homeostasis"/>
    <property type="evidence" value="ECO:0007669"/>
    <property type="project" value="InterPro"/>
</dbReference>
<evidence type="ECO:0000259" key="6">
    <source>
        <dbReference type="Pfam" id="PF02852"/>
    </source>
</evidence>
<comment type="similarity">
    <text evidence="2">Belongs to the class-I pyridine nucleotide-disulfide oxidoreductase family.</text>
</comment>
<dbReference type="Gene3D" id="3.30.390.30">
    <property type="match status" value="1"/>
</dbReference>
<dbReference type="InterPro" id="IPR016156">
    <property type="entry name" value="FAD/NAD-linked_Rdtase_dimer_sf"/>
</dbReference>
<accession>A0AAV2ZQW8</accession>
<evidence type="ECO:0000256" key="3">
    <source>
        <dbReference type="ARBA" id="ARBA00023002"/>
    </source>
</evidence>
<evidence type="ECO:0000256" key="1">
    <source>
        <dbReference type="ARBA" id="ARBA00001974"/>
    </source>
</evidence>
<dbReference type="InterPro" id="IPR004099">
    <property type="entry name" value="Pyr_nucl-diS_OxRdtase_dimer"/>
</dbReference>
<evidence type="ECO:0000256" key="5">
    <source>
        <dbReference type="ARBA" id="ARBA00023284"/>
    </source>
</evidence>
<keyword evidence="5" id="KW-0676">Redox-active center</keyword>
<keyword evidence="8" id="KW-1185">Reference proteome</keyword>
<reference evidence="7" key="2">
    <citation type="journal article" date="2023" name="Microbiol Resour">
        <title>Decontamination and Annotation of the Draft Genome Sequence of the Oomycete Lagenidium giganteum ARSEF 373.</title>
        <authorList>
            <person name="Morgan W.R."/>
            <person name="Tartar A."/>
        </authorList>
    </citation>
    <scope>NUCLEOTIDE SEQUENCE</scope>
    <source>
        <strain evidence="7">ARSEF 373</strain>
    </source>
</reference>
<dbReference type="Pfam" id="PF02852">
    <property type="entry name" value="Pyr_redox_dim"/>
    <property type="match status" value="1"/>
</dbReference>
<evidence type="ECO:0000256" key="4">
    <source>
        <dbReference type="ARBA" id="ARBA00023157"/>
    </source>
</evidence>
<dbReference type="Proteomes" id="UP001146120">
    <property type="component" value="Unassembled WGS sequence"/>
</dbReference>
<keyword evidence="3" id="KW-0560">Oxidoreductase</keyword>
<dbReference type="GO" id="GO:0004362">
    <property type="term" value="F:glutathione-disulfide reductase (NADPH) activity"/>
    <property type="evidence" value="ECO:0007669"/>
    <property type="project" value="TreeGrafter"/>
</dbReference>
<dbReference type="SUPFAM" id="SSF55424">
    <property type="entry name" value="FAD/NAD-linked reductases, dimerisation (C-terminal) domain"/>
    <property type="match status" value="1"/>
</dbReference>
<dbReference type="GO" id="GO:0005829">
    <property type="term" value="C:cytosol"/>
    <property type="evidence" value="ECO:0007669"/>
    <property type="project" value="TreeGrafter"/>
</dbReference>
<dbReference type="GO" id="GO:0050660">
    <property type="term" value="F:flavin adenine dinucleotide binding"/>
    <property type="evidence" value="ECO:0007669"/>
    <property type="project" value="InterPro"/>
</dbReference>
<comment type="caution">
    <text evidence="7">The sequence shown here is derived from an EMBL/GenBank/DDBJ whole genome shotgun (WGS) entry which is preliminary data.</text>
</comment>
<dbReference type="AlphaFoldDB" id="A0AAV2ZQW8"/>
<dbReference type="EMBL" id="DAKRPA010000003">
    <property type="protein sequence ID" value="DBA05090.1"/>
    <property type="molecule type" value="Genomic_DNA"/>
</dbReference>
<protein>
    <recommendedName>
        <fullName evidence="6">Pyridine nucleotide-disulphide oxidoreductase dimerisation domain-containing protein</fullName>
    </recommendedName>
</protein>
<dbReference type="InterPro" id="IPR046952">
    <property type="entry name" value="GSHR/TRXR-like"/>
</dbReference>
<dbReference type="PANTHER" id="PTHR42737:SF2">
    <property type="entry name" value="GLUTATHIONE REDUCTASE"/>
    <property type="match status" value="1"/>
</dbReference>
<dbReference type="PANTHER" id="PTHR42737">
    <property type="entry name" value="GLUTATHIONE REDUCTASE"/>
    <property type="match status" value="1"/>
</dbReference>
<gene>
    <name evidence="7" type="ORF">N0F65_000778</name>
</gene>
<proteinExistence type="inferred from homology"/>
<feature type="domain" description="Pyridine nucleotide-disulphide oxidoreductase dimerisation" evidence="6">
    <location>
        <begin position="187"/>
        <end position="250"/>
    </location>
</feature>
<evidence type="ECO:0000256" key="2">
    <source>
        <dbReference type="ARBA" id="ARBA00007532"/>
    </source>
</evidence>
<keyword evidence="4" id="KW-1015">Disulfide bond</keyword>
<dbReference type="GO" id="GO:0034599">
    <property type="term" value="P:cellular response to oxidative stress"/>
    <property type="evidence" value="ECO:0007669"/>
    <property type="project" value="TreeGrafter"/>
</dbReference>